<dbReference type="Gene3D" id="3.40.50.410">
    <property type="entry name" value="von Willebrand factor, type A domain"/>
    <property type="match status" value="1"/>
</dbReference>
<comment type="caution">
    <text evidence="2">The sequence shown here is derived from an EMBL/GenBank/DDBJ whole genome shotgun (WGS) entry which is preliminary data.</text>
</comment>
<accession>A0A7V5CTJ3</accession>
<reference evidence="2" key="1">
    <citation type="journal article" date="2020" name="mSystems">
        <title>Genome- and Community-Level Interaction Insights into Carbon Utilization and Element Cycling Functions of Hydrothermarchaeota in Hydrothermal Sediment.</title>
        <authorList>
            <person name="Zhou Z."/>
            <person name="Liu Y."/>
            <person name="Xu W."/>
            <person name="Pan J."/>
            <person name="Luo Z.H."/>
            <person name="Li M."/>
        </authorList>
    </citation>
    <scope>NUCLEOTIDE SEQUENCE [LARGE SCALE GENOMIC DNA]</scope>
    <source>
        <strain evidence="2">SpSt-855</strain>
    </source>
</reference>
<evidence type="ECO:0000256" key="1">
    <source>
        <dbReference type="SAM" id="MobiDB-lite"/>
    </source>
</evidence>
<proteinExistence type="predicted"/>
<dbReference type="AlphaFoldDB" id="A0A7V5CTJ3"/>
<dbReference type="EMBL" id="DTKL01000051">
    <property type="protein sequence ID" value="HGY94634.1"/>
    <property type="molecule type" value="Genomic_DNA"/>
</dbReference>
<evidence type="ECO:0000313" key="2">
    <source>
        <dbReference type="EMBL" id="HGY94634.1"/>
    </source>
</evidence>
<dbReference type="InterPro" id="IPR036465">
    <property type="entry name" value="vWFA_dom_sf"/>
</dbReference>
<sequence>MAHAQEPFPGEPAHLPKHAEPLPPPGVQNYGHPPLPSQQDPGVLRVTTNLVLVPTLVERSDGSIVYGLNASDFSLYDNGVPQQVHLDDDMDLTPISLVVCVERGRDAPLVQEEIQQLGTLLQLFTGGGHTDTALVAFDSKPVYLDGFSSNPSYVEQDLQNLAPGNGGAAILDAVGFSLDLLEHQPADHRRVLLLVSESRDHGSTHVTIPSLVERIGQSNTLVLSLVFSPSRAELNNWGHGGGSRGTMNLLAPLMMTYNAMRKNVPRTLVHMTGGEYAPFGRDKRFQMDVVELANHAYNRYLLSFHPTNLTPGLHHLEVRLNNGLHAIVIARANYWATSPSG</sequence>
<name>A0A7V5CTJ3_9BACT</name>
<dbReference type="SUPFAM" id="SSF53300">
    <property type="entry name" value="vWA-like"/>
    <property type="match status" value="1"/>
</dbReference>
<evidence type="ECO:0008006" key="3">
    <source>
        <dbReference type="Google" id="ProtNLM"/>
    </source>
</evidence>
<feature type="region of interest" description="Disordered" evidence="1">
    <location>
        <begin position="1"/>
        <end position="42"/>
    </location>
</feature>
<protein>
    <recommendedName>
        <fullName evidence="3">VWFA domain-containing protein</fullName>
    </recommendedName>
</protein>
<gene>
    <name evidence="2" type="ORF">ENW50_08145</name>
</gene>
<organism evidence="2">
    <name type="scientific">Acidobacterium capsulatum</name>
    <dbReference type="NCBI Taxonomy" id="33075"/>
    <lineage>
        <taxon>Bacteria</taxon>
        <taxon>Pseudomonadati</taxon>
        <taxon>Acidobacteriota</taxon>
        <taxon>Terriglobia</taxon>
        <taxon>Terriglobales</taxon>
        <taxon>Acidobacteriaceae</taxon>
        <taxon>Acidobacterium</taxon>
    </lineage>
</organism>